<sequence>MKDLYWVEAIIGNQTVSLTQKFNLDLIKVDEGDASVTSIKNSIAGLDGNLPVRNTFAAFPLTITFKLRAKDRYDYHLVKADLKSFLHQQEWYYIRHEKMPGRIFAVDDVSITNDRAGPITGTITLTFNCFRGYSESYGSTLDPFLFSTDKWAFGLHLPLGEDVSYTHTEKVFRIYNASDFTIDPRRRHKLDIALSCVGQPTITNYTTGDYFTYYKALKKSDILELNGVYPYKNGTHCGVDTNRGVITLGVGWNELEISGAENIKVSFDFPFLYR</sequence>
<evidence type="ECO:0000313" key="3">
    <source>
        <dbReference type="Proteomes" id="UP000019241"/>
    </source>
</evidence>
<evidence type="ECO:0000259" key="1">
    <source>
        <dbReference type="Pfam" id="PF05709"/>
    </source>
</evidence>
<accession>W7DJS0</accession>
<reference evidence="2 3" key="1">
    <citation type="submission" date="2012-12" db="EMBL/GenBank/DDBJ databases">
        <title>Novel taxa of Listeriaceae from agricultural environments in the United States.</title>
        <authorList>
            <person name="den Bakker H.C."/>
            <person name="Allred A."/>
            <person name="Warchocki S."/>
            <person name="Wright E.M."/>
            <person name="Burrell A."/>
            <person name="Nightingale K.K."/>
            <person name="Kephart D."/>
            <person name="Wiedmann M."/>
        </authorList>
    </citation>
    <scope>NUCLEOTIDE SEQUENCE [LARGE SCALE GENOMIC DNA]</scope>
    <source>
        <strain evidence="2 3">FSL S10-1203</strain>
    </source>
</reference>
<name>W7DJS0_9LIST</name>
<dbReference type="Proteomes" id="UP000019241">
    <property type="component" value="Unassembled WGS sequence"/>
</dbReference>
<proteinExistence type="predicted"/>
<dbReference type="AlphaFoldDB" id="W7DJS0"/>
<dbReference type="Gene3D" id="2.40.30.200">
    <property type="match status" value="1"/>
</dbReference>
<dbReference type="Pfam" id="PF05709">
    <property type="entry name" value="Sipho_tail"/>
    <property type="match status" value="1"/>
</dbReference>
<evidence type="ECO:0000313" key="2">
    <source>
        <dbReference type="EMBL" id="EUJ47644.1"/>
    </source>
</evidence>
<dbReference type="EMBL" id="AODM01000066">
    <property type="protein sequence ID" value="EUJ47644.1"/>
    <property type="molecule type" value="Genomic_DNA"/>
</dbReference>
<dbReference type="PATRIC" id="fig|1265822.4.peg.3666"/>
<organism evidence="2 3">
    <name type="scientific">Listeria fleischmannii FSL S10-1203</name>
    <dbReference type="NCBI Taxonomy" id="1265822"/>
    <lineage>
        <taxon>Bacteria</taxon>
        <taxon>Bacillati</taxon>
        <taxon>Bacillota</taxon>
        <taxon>Bacilli</taxon>
        <taxon>Bacillales</taxon>
        <taxon>Listeriaceae</taxon>
        <taxon>Listeria</taxon>
    </lineage>
</organism>
<protein>
    <recommendedName>
        <fullName evidence="1">Siphovirus-type tail component RIFT-related domain-containing protein</fullName>
    </recommendedName>
</protein>
<comment type="caution">
    <text evidence="2">The sequence shown here is derived from an EMBL/GenBank/DDBJ whole genome shotgun (WGS) entry which is preliminary data.</text>
</comment>
<gene>
    <name evidence="2" type="ORF">MCOL2_18029</name>
</gene>
<dbReference type="RefSeq" id="WP_052006889.1">
    <property type="nucleotide sequence ID" value="NZ_AODM01000066.1"/>
</dbReference>
<dbReference type="InterPro" id="IPR008841">
    <property type="entry name" value="Siphovirus-type_tail_N"/>
</dbReference>
<feature type="domain" description="Siphovirus-type tail component RIFT-related" evidence="1">
    <location>
        <begin position="35"/>
        <end position="129"/>
    </location>
</feature>